<reference evidence="1" key="1">
    <citation type="journal article" date="2007" name="J. Bacteriol.">
        <title>Comparative genome analysis of four magnetotactic bacteria reveals a complex set of group-specific genes implicated in magnetosome biomineralization and function.</title>
        <authorList>
            <person name="Richter M."/>
            <person name="Kube M."/>
            <person name="Bazylinski D.A."/>
            <person name="Lombardot T."/>
            <person name="Gloeckner F.O."/>
            <person name="Reinhardt R."/>
            <person name="Schueler D."/>
        </authorList>
    </citation>
    <scope>NUCLEOTIDE SEQUENCE</scope>
    <source>
        <strain evidence="1">MSR-1</strain>
    </source>
</reference>
<evidence type="ECO:0000313" key="1">
    <source>
        <dbReference type="EMBL" id="CAM76041.1"/>
    </source>
</evidence>
<proteinExistence type="predicted"/>
<organism evidence="1">
    <name type="scientific">Magnetospirillum gryphiswaldense</name>
    <dbReference type="NCBI Taxonomy" id="55518"/>
    <lineage>
        <taxon>Bacteria</taxon>
        <taxon>Pseudomonadati</taxon>
        <taxon>Pseudomonadota</taxon>
        <taxon>Alphaproteobacteria</taxon>
        <taxon>Rhodospirillales</taxon>
        <taxon>Rhodospirillaceae</taxon>
        <taxon>Magnetospirillum</taxon>
    </lineage>
</organism>
<dbReference type="AlphaFoldDB" id="A4TZI4"/>
<protein>
    <recommendedName>
        <fullName evidence="2">DUF2066 domain-containing protein</fullName>
    </recommendedName>
</protein>
<gene>
    <name evidence="1" type="ORF">MGR_1506</name>
</gene>
<name>A4TZI4_9PROT</name>
<evidence type="ECO:0008006" key="2">
    <source>
        <dbReference type="Google" id="ProtNLM"/>
    </source>
</evidence>
<dbReference type="Pfam" id="PF09839">
    <property type="entry name" value="DUF2066"/>
    <property type="match status" value="1"/>
</dbReference>
<dbReference type="EMBL" id="CU459003">
    <property type="protein sequence ID" value="CAM76041.1"/>
    <property type="molecule type" value="Genomic_DNA"/>
</dbReference>
<sequence>MVFLVGLPVVCLRRLGTAFPWLPPCGPKILQPGRFAMPSLRLAGAVAVVLAVIGLFTTTAAHAQTVFDPFTVQGVDVDVSAVNAQAAKDQAVTEAQRQGFATLLERLAGTEDRIRLPKADGLEYVRDFTVDQERSTGNRYIATLTVRYNGTAVKRLLQGAGIAVTEARARPLVLVPVFTGGDGRTVLWDDPNPWRTAWGNLHGGGLVPLVLPLGDLGDVQAITAAQAVAGDPLAMQNLGARWRSPDVLVLAGALRGKVLDITLHAGPTTPKPFDALSYKQNDGESVDALMARAAKDIARAIDTAHRQAGAQGGEAGTVSALVPLSGLPQWLAVRERLGRVPAVKRWELVSLSRAEAAVILHVAGDSQQVTEALAKGGLSLTWAESFWRLAPVGVN</sequence>
<accession>A4TZI4</accession>
<dbReference type="InterPro" id="IPR018642">
    <property type="entry name" value="DUF2066"/>
</dbReference>